<evidence type="ECO:0000256" key="1">
    <source>
        <dbReference type="SAM" id="MobiDB-lite"/>
    </source>
</evidence>
<keyword evidence="2" id="KW-0812">Transmembrane</keyword>
<reference evidence="4" key="1">
    <citation type="journal article" date="2019" name="Int. J. Syst. Evol. Microbiol.">
        <title>The Global Catalogue of Microorganisms (GCM) 10K type strain sequencing project: providing services to taxonomists for standard genome sequencing and annotation.</title>
        <authorList>
            <consortium name="The Broad Institute Genomics Platform"/>
            <consortium name="The Broad Institute Genome Sequencing Center for Infectious Disease"/>
            <person name="Wu L."/>
            <person name="Ma J."/>
        </authorList>
    </citation>
    <scope>NUCLEOTIDE SEQUENCE [LARGE SCALE GENOMIC DNA]</scope>
    <source>
        <strain evidence="4">JCM 16548</strain>
    </source>
</reference>
<feature type="transmembrane region" description="Helical" evidence="2">
    <location>
        <begin position="141"/>
        <end position="159"/>
    </location>
</feature>
<evidence type="ECO:0000256" key="2">
    <source>
        <dbReference type="SAM" id="Phobius"/>
    </source>
</evidence>
<sequence>MSINVLLVCGYTLFLVLTAYGFDHLAKRTAVKARRWRTGSFRYHQDHDAWKCPQDQWLWPTSFDPEQRVVRYRAKPSVCNSCPVKDTCTTSSHGREVSREIDPWPYSEAGRFHRGIACAIAVLAVVLPAAMLLSRPSAMDLLALLAAIGIGIGAGIPLARHLWRSPTGFPEHIPQVSVYEEASTDRFSTTWGSFSRRPRTSAPEENTTP</sequence>
<feature type="transmembrane region" description="Helical" evidence="2">
    <location>
        <begin position="112"/>
        <end position="134"/>
    </location>
</feature>
<dbReference type="EMBL" id="BAAAYX010000003">
    <property type="protein sequence ID" value="GAA3699692.1"/>
    <property type="molecule type" value="Genomic_DNA"/>
</dbReference>
<proteinExistence type="predicted"/>
<name>A0ABP7D505_9ACTN</name>
<keyword evidence="2" id="KW-0472">Membrane</keyword>
<dbReference type="Proteomes" id="UP001500051">
    <property type="component" value="Unassembled WGS sequence"/>
</dbReference>
<keyword evidence="4" id="KW-1185">Reference proteome</keyword>
<dbReference type="RefSeq" id="WP_344811724.1">
    <property type="nucleotide sequence ID" value="NZ_BAAAYX010000003.1"/>
</dbReference>
<organism evidence="3 4">
    <name type="scientific">Microlunatus aurantiacus</name>
    <dbReference type="NCBI Taxonomy" id="446786"/>
    <lineage>
        <taxon>Bacteria</taxon>
        <taxon>Bacillati</taxon>
        <taxon>Actinomycetota</taxon>
        <taxon>Actinomycetes</taxon>
        <taxon>Propionibacteriales</taxon>
        <taxon>Propionibacteriaceae</taxon>
        <taxon>Microlunatus</taxon>
    </lineage>
</organism>
<protein>
    <recommendedName>
        <fullName evidence="5">Transposase DDE domain-containing protein</fullName>
    </recommendedName>
</protein>
<keyword evidence="2" id="KW-1133">Transmembrane helix</keyword>
<evidence type="ECO:0000313" key="3">
    <source>
        <dbReference type="EMBL" id="GAA3699692.1"/>
    </source>
</evidence>
<evidence type="ECO:0008006" key="5">
    <source>
        <dbReference type="Google" id="ProtNLM"/>
    </source>
</evidence>
<evidence type="ECO:0000313" key="4">
    <source>
        <dbReference type="Proteomes" id="UP001500051"/>
    </source>
</evidence>
<comment type="caution">
    <text evidence="3">The sequence shown here is derived from an EMBL/GenBank/DDBJ whole genome shotgun (WGS) entry which is preliminary data.</text>
</comment>
<gene>
    <name evidence="3" type="ORF">GCM10022204_15380</name>
</gene>
<accession>A0ABP7D505</accession>
<feature type="region of interest" description="Disordered" evidence="1">
    <location>
        <begin position="189"/>
        <end position="209"/>
    </location>
</feature>